<feature type="transmembrane region" description="Helical" evidence="5">
    <location>
        <begin position="51"/>
        <end position="67"/>
    </location>
</feature>
<keyword evidence="7" id="KW-0645">Protease</keyword>
<protein>
    <submittedName>
        <fullName evidence="7">Rhomboid family intramembrane serine protease</fullName>
        <ecNumber evidence="7">3.4.21.-</ecNumber>
    </submittedName>
</protein>
<keyword evidence="4 5" id="KW-0472">Membrane</keyword>
<feature type="transmembrane region" description="Helical" evidence="5">
    <location>
        <begin position="201"/>
        <end position="227"/>
    </location>
</feature>
<proteinExistence type="predicted"/>
<feature type="transmembrane region" description="Helical" evidence="5">
    <location>
        <begin position="79"/>
        <end position="102"/>
    </location>
</feature>
<dbReference type="GO" id="GO:0006508">
    <property type="term" value="P:proteolysis"/>
    <property type="evidence" value="ECO:0007669"/>
    <property type="project" value="UniProtKB-KW"/>
</dbReference>
<reference evidence="8" key="1">
    <citation type="journal article" date="2019" name="Int. J. Syst. Evol. Microbiol.">
        <title>The Global Catalogue of Microorganisms (GCM) 10K type strain sequencing project: providing services to taxonomists for standard genome sequencing and annotation.</title>
        <authorList>
            <consortium name="The Broad Institute Genomics Platform"/>
            <consortium name="The Broad Institute Genome Sequencing Center for Infectious Disease"/>
            <person name="Wu L."/>
            <person name="Ma J."/>
        </authorList>
    </citation>
    <scope>NUCLEOTIDE SEQUENCE [LARGE SCALE GENOMIC DNA]</scope>
    <source>
        <strain evidence="8">CCUG 56029</strain>
    </source>
</reference>
<evidence type="ECO:0000313" key="7">
    <source>
        <dbReference type="EMBL" id="MFD1880854.1"/>
    </source>
</evidence>
<comment type="caution">
    <text evidence="7">The sequence shown here is derived from an EMBL/GenBank/DDBJ whole genome shotgun (WGS) entry which is preliminary data.</text>
</comment>
<feature type="domain" description="Peptidase S54 rhomboid" evidence="6">
    <location>
        <begin position="76"/>
        <end position="219"/>
    </location>
</feature>
<comment type="subcellular location">
    <subcellularLocation>
        <location evidence="1">Membrane</location>
        <topology evidence="1">Multi-pass membrane protein</topology>
    </subcellularLocation>
</comment>
<dbReference type="RefSeq" id="WP_379140237.1">
    <property type="nucleotide sequence ID" value="NZ_JBHUEN010000010.1"/>
</dbReference>
<evidence type="ECO:0000256" key="3">
    <source>
        <dbReference type="ARBA" id="ARBA00022989"/>
    </source>
</evidence>
<dbReference type="GO" id="GO:0008233">
    <property type="term" value="F:peptidase activity"/>
    <property type="evidence" value="ECO:0007669"/>
    <property type="project" value="UniProtKB-KW"/>
</dbReference>
<evidence type="ECO:0000256" key="2">
    <source>
        <dbReference type="ARBA" id="ARBA00022692"/>
    </source>
</evidence>
<evidence type="ECO:0000259" key="6">
    <source>
        <dbReference type="Pfam" id="PF01694"/>
    </source>
</evidence>
<evidence type="ECO:0000256" key="1">
    <source>
        <dbReference type="ARBA" id="ARBA00004141"/>
    </source>
</evidence>
<evidence type="ECO:0000256" key="5">
    <source>
        <dbReference type="SAM" id="Phobius"/>
    </source>
</evidence>
<evidence type="ECO:0000256" key="4">
    <source>
        <dbReference type="ARBA" id="ARBA00023136"/>
    </source>
</evidence>
<dbReference type="InterPro" id="IPR022764">
    <property type="entry name" value="Peptidase_S54_rhomboid_dom"/>
</dbReference>
<feature type="transmembrane region" description="Helical" evidence="5">
    <location>
        <begin position="145"/>
        <end position="164"/>
    </location>
</feature>
<dbReference type="InterPro" id="IPR035952">
    <property type="entry name" value="Rhomboid-like_sf"/>
</dbReference>
<dbReference type="SUPFAM" id="SSF144091">
    <property type="entry name" value="Rhomboid-like"/>
    <property type="match status" value="1"/>
</dbReference>
<organism evidence="7 8">
    <name type="scientific">Paracoccus pacificus</name>
    <dbReference type="NCBI Taxonomy" id="1463598"/>
    <lineage>
        <taxon>Bacteria</taxon>
        <taxon>Pseudomonadati</taxon>
        <taxon>Pseudomonadota</taxon>
        <taxon>Alphaproteobacteria</taxon>
        <taxon>Rhodobacterales</taxon>
        <taxon>Paracoccaceae</taxon>
        <taxon>Paracoccus</taxon>
    </lineage>
</organism>
<feature type="transmembrane region" description="Helical" evidence="5">
    <location>
        <begin position="16"/>
        <end position="39"/>
    </location>
</feature>
<dbReference type="EMBL" id="JBHUEN010000010">
    <property type="protein sequence ID" value="MFD1880854.1"/>
    <property type="molecule type" value="Genomic_DNA"/>
</dbReference>
<keyword evidence="8" id="KW-1185">Reference proteome</keyword>
<dbReference type="EC" id="3.4.21.-" evidence="7"/>
<sequence length="233" mass="25504">MRPGFDQSPVNPLPPVVWVLILPIAATEILFALGGVGFVGGQSGIGLRSNAINWAFFSPEFLVRMWQTGDLNPDYLRRLVTYPFVHLSALNALFVGVFTLALGKMVAEYFKPAAVLVLFFGSAIGAALIYTLFALLVPVRISPLVGGYPAVYGFVGAFTFILWTRLGMENANRMRAFTLIGMLLLFQLVFGVVFGNSDYVWVAEIAGFCVGFALCFVLVPGGIARVLRELRRR</sequence>
<feature type="transmembrane region" description="Helical" evidence="5">
    <location>
        <begin position="176"/>
        <end position="195"/>
    </location>
</feature>
<name>A0ABW4R3R7_9RHOB</name>
<gene>
    <name evidence="7" type="ORF">ACFSCT_03885</name>
</gene>
<keyword evidence="7" id="KW-0378">Hydrolase</keyword>
<keyword evidence="3 5" id="KW-1133">Transmembrane helix</keyword>
<accession>A0ABW4R3R7</accession>
<keyword evidence="2 5" id="KW-0812">Transmembrane</keyword>
<dbReference type="Proteomes" id="UP001597213">
    <property type="component" value="Unassembled WGS sequence"/>
</dbReference>
<evidence type="ECO:0000313" key="8">
    <source>
        <dbReference type="Proteomes" id="UP001597213"/>
    </source>
</evidence>
<feature type="transmembrane region" description="Helical" evidence="5">
    <location>
        <begin position="114"/>
        <end position="139"/>
    </location>
</feature>
<dbReference type="Gene3D" id="1.20.1540.10">
    <property type="entry name" value="Rhomboid-like"/>
    <property type="match status" value="1"/>
</dbReference>
<dbReference type="Pfam" id="PF01694">
    <property type="entry name" value="Rhomboid"/>
    <property type="match status" value="1"/>
</dbReference>